<keyword evidence="18" id="KW-1185">Reference proteome</keyword>
<keyword evidence="7" id="KW-0597">Phosphoprotein</keyword>
<evidence type="ECO:0000256" key="15">
    <source>
        <dbReference type="SAM" id="MobiDB-lite"/>
    </source>
</evidence>
<dbReference type="GO" id="GO:0016185">
    <property type="term" value="P:synaptic vesicle budding from presynaptic endocytic zone membrane"/>
    <property type="evidence" value="ECO:0007669"/>
    <property type="project" value="TreeGrafter"/>
</dbReference>
<evidence type="ECO:0000256" key="12">
    <source>
        <dbReference type="ARBA" id="ARBA00070426"/>
    </source>
</evidence>
<feature type="compositionally biased region" description="Low complexity" evidence="15">
    <location>
        <begin position="695"/>
        <end position="716"/>
    </location>
</feature>
<dbReference type="GO" id="GO:0072583">
    <property type="term" value="P:clathrin-dependent endocytosis"/>
    <property type="evidence" value="ECO:0007669"/>
    <property type="project" value="InterPro"/>
</dbReference>
<evidence type="ECO:0000256" key="6">
    <source>
        <dbReference type="ARBA" id="ARBA00022481"/>
    </source>
</evidence>
<dbReference type="Gene3D" id="1.25.40.90">
    <property type="match status" value="1"/>
</dbReference>
<comment type="subcellular location">
    <subcellularLocation>
        <location evidence="1">Cell membrane</location>
    </subcellularLocation>
    <subcellularLocation>
        <location evidence="2">Membrane</location>
        <location evidence="2">Coated pit</location>
        <topology evidence="2">Peripheral membrane protein</topology>
        <orientation evidence="2">Cytoplasmic side</orientation>
    </subcellularLocation>
</comment>
<dbReference type="AlphaFoldDB" id="A0A8C0YNB7"/>
<feature type="region of interest" description="Disordered" evidence="15">
    <location>
        <begin position="285"/>
        <end position="338"/>
    </location>
</feature>
<evidence type="ECO:0000256" key="9">
    <source>
        <dbReference type="ARBA" id="ARBA00023136"/>
    </source>
</evidence>
<dbReference type="PANTHER" id="PTHR22951:SF4">
    <property type="entry name" value="CLATHRIN COAT ASSEMBLY PROTEIN AP180"/>
    <property type="match status" value="1"/>
</dbReference>
<dbReference type="InterPro" id="IPR045192">
    <property type="entry name" value="AP180-like"/>
</dbReference>
<dbReference type="CDD" id="cd16985">
    <property type="entry name" value="ANTH_N_AP180"/>
    <property type="match status" value="1"/>
</dbReference>
<evidence type="ECO:0000256" key="5">
    <source>
        <dbReference type="ARBA" id="ARBA00022475"/>
    </source>
</evidence>
<keyword evidence="6" id="KW-0488">Methylation</keyword>
<dbReference type="Gene3D" id="1.20.58.150">
    <property type="entry name" value="ANTH domain"/>
    <property type="match status" value="1"/>
</dbReference>
<evidence type="ECO:0000313" key="18">
    <source>
        <dbReference type="Proteomes" id="UP001108240"/>
    </source>
</evidence>
<evidence type="ECO:0000256" key="7">
    <source>
        <dbReference type="ARBA" id="ARBA00022553"/>
    </source>
</evidence>
<dbReference type="GO" id="GO:0000149">
    <property type="term" value="F:SNARE binding"/>
    <property type="evidence" value="ECO:0007669"/>
    <property type="project" value="TreeGrafter"/>
</dbReference>
<feature type="domain" description="ENTH" evidence="16">
    <location>
        <begin position="14"/>
        <end position="145"/>
    </location>
</feature>
<dbReference type="GO" id="GO:0005905">
    <property type="term" value="C:clathrin-coated pit"/>
    <property type="evidence" value="ECO:0007669"/>
    <property type="project" value="TreeGrafter"/>
</dbReference>
<feature type="compositionally biased region" description="Basic and acidic residues" evidence="15">
    <location>
        <begin position="611"/>
        <end position="622"/>
    </location>
</feature>
<evidence type="ECO:0000256" key="3">
    <source>
        <dbReference type="ARBA" id="ARBA00008011"/>
    </source>
</evidence>
<evidence type="ECO:0000259" key="16">
    <source>
        <dbReference type="PROSITE" id="PS50942"/>
    </source>
</evidence>
<dbReference type="Ensembl" id="ENSCCRT00000013106.2">
    <property type="protein sequence ID" value="ENSCCRP00000011975.2"/>
    <property type="gene ID" value="ENSCCRG00000006895.2"/>
</dbReference>
<dbReference type="GO" id="GO:0005546">
    <property type="term" value="F:phosphatidylinositol-4,5-bisphosphate binding"/>
    <property type="evidence" value="ECO:0007669"/>
    <property type="project" value="TreeGrafter"/>
</dbReference>
<feature type="compositionally biased region" description="Polar residues" evidence="15">
    <location>
        <begin position="626"/>
        <end position="638"/>
    </location>
</feature>
<evidence type="ECO:0000256" key="2">
    <source>
        <dbReference type="ARBA" id="ARBA00004277"/>
    </source>
</evidence>
<dbReference type="GO" id="GO:0030136">
    <property type="term" value="C:clathrin-coated vesicle"/>
    <property type="evidence" value="ECO:0007669"/>
    <property type="project" value="InterPro"/>
</dbReference>
<dbReference type="SUPFAM" id="SSF89009">
    <property type="entry name" value="GAT-like domain"/>
    <property type="match status" value="1"/>
</dbReference>
<dbReference type="GO" id="GO:0098894">
    <property type="term" value="C:extrinsic component of presynaptic endocytic zone membrane"/>
    <property type="evidence" value="ECO:0007669"/>
    <property type="project" value="TreeGrafter"/>
</dbReference>
<evidence type="ECO:0000256" key="13">
    <source>
        <dbReference type="ARBA" id="ARBA00081660"/>
    </source>
</evidence>
<evidence type="ECO:0000256" key="11">
    <source>
        <dbReference type="ARBA" id="ARBA00062465"/>
    </source>
</evidence>
<dbReference type="InterPro" id="IPR014712">
    <property type="entry name" value="ANTH_dom_sf"/>
</dbReference>
<keyword evidence="5" id="KW-1003">Cell membrane</keyword>
<dbReference type="Proteomes" id="UP001108240">
    <property type="component" value="Unplaced"/>
</dbReference>
<keyword evidence="4" id="KW-0813">Transport</keyword>
<dbReference type="InterPro" id="IPR008942">
    <property type="entry name" value="ENTH_VHS"/>
</dbReference>
<evidence type="ECO:0000256" key="1">
    <source>
        <dbReference type="ARBA" id="ARBA00004236"/>
    </source>
</evidence>
<feature type="compositionally biased region" description="Low complexity" evidence="15">
    <location>
        <begin position="302"/>
        <end position="338"/>
    </location>
</feature>
<dbReference type="FunFam" id="1.25.40.90:FF:000001">
    <property type="entry name" value="phosphatidylinositol-binding clathrin assembly protein-like isoform X1"/>
    <property type="match status" value="1"/>
</dbReference>
<evidence type="ECO:0000256" key="4">
    <source>
        <dbReference type="ARBA" id="ARBA00022448"/>
    </source>
</evidence>
<keyword evidence="9" id="KW-0472">Membrane</keyword>
<dbReference type="SUPFAM" id="SSF48464">
    <property type="entry name" value="ENTH/VHS domain"/>
    <property type="match status" value="1"/>
</dbReference>
<organism evidence="17 18">
    <name type="scientific">Cyprinus carpio carpio</name>
    <dbReference type="NCBI Taxonomy" id="630221"/>
    <lineage>
        <taxon>Eukaryota</taxon>
        <taxon>Metazoa</taxon>
        <taxon>Chordata</taxon>
        <taxon>Craniata</taxon>
        <taxon>Vertebrata</taxon>
        <taxon>Euteleostomi</taxon>
        <taxon>Actinopterygii</taxon>
        <taxon>Neopterygii</taxon>
        <taxon>Teleostei</taxon>
        <taxon>Ostariophysi</taxon>
        <taxon>Cypriniformes</taxon>
        <taxon>Cyprinidae</taxon>
        <taxon>Cyprininae</taxon>
        <taxon>Cyprinus</taxon>
    </lineage>
</organism>
<dbReference type="PANTHER" id="PTHR22951">
    <property type="entry name" value="CLATHRIN ASSEMBLY PROTEIN"/>
    <property type="match status" value="1"/>
</dbReference>
<dbReference type="PROSITE" id="PS50942">
    <property type="entry name" value="ENTH"/>
    <property type="match status" value="1"/>
</dbReference>
<protein>
    <recommendedName>
        <fullName evidence="12">Clathrin coat assembly protein AP180</fullName>
    </recommendedName>
    <alternativeName>
        <fullName evidence="14">91 kDa synaptosomal-associated protein</fullName>
    </alternativeName>
    <alternativeName>
        <fullName evidence="13">Clathrin coat-associated protein AP180</fullName>
    </alternativeName>
</protein>
<dbReference type="GO" id="GO:0005545">
    <property type="term" value="F:1-phosphatidylinositol binding"/>
    <property type="evidence" value="ECO:0007669"/>
    <property type="project" value="InterPro"/>
</dbReference>
<sequence length="737" mass="76138">MSGQTLTDRIAAAQYSLTGSEVARAVCKATTHEVMAPKKKHLEYLIQATQESNVNIPQMADTLFERAGNASWIVVFKALVTTHHLMVHGNERFIQYLASRNTLFNLSNFLDKTGSHGYDMSTFIRRYSRYLNEKAFAYRQMAFDFGRVKKGAEGVMRTMSTDKLLKGMPTLQSQIDALLEFDVHPKDLVNGVINAAFLLLFKDLIKLYACYNDGIINLLEKFFQMKKGQCKDALEIYKRFLTRMTRVSEFLKIAEQVGIDKNDIPELTQAPESLLESLETHLNTLEGKKVSPTKKGSPTNNGTPAGTPAKTAEPTAAAAVVTEAAAAEPPKAAPATTTINSGFNDLVDFDLLAPTTGASAAPTASWGDLLGEVPSAAASATEPAADAIAAPAAASLPVPAPAATISDMDLFGDSFVAPAVAPAAPVSPPKAEPGPVLDLLDTFGDTTGETQSSAPGAPSVDLLGGLISPVAPTVTPTPAPVPSSAPANLLEAAFDAFGSELVSTTPAAADSAPATAAPSGGFDASVFDGLEDLLMPAITPQSTGGTPMAAGSTPLTPGIVPTTGPTMTPAMAPAMTPTIAPTAAAQPTKPIGGDLDVSLANLVGNLGVGSQKKDNQWNEKKLTGGANWTPQVAPTSWGTPGAQMSGSASGAPGAAAPPGAMAPPMGAQPGFGMAPAVGAPMMPQPLMMGQSMMRPPFTGPAATGTPGAPLSPGPAAQSPKKPPTKDPLADLNIKDFF</sequence>
<feature type="compositionally biased region" description="Basic and acidic residues" evidence="15">
    <location>
        <begin position="723"/>
        <end position="737"/>
    </location>
</feature>
<dbReference type="Pfam" id="PF07651">
    <property type="entry name" value="ANTH"/>
    <property type="match status" value="1"/>
</dbReference>
<feature type="region of interest" description="Disordered" evidence="15">
    <location>
        <begin position="692"/>
        <end position="737"/>
    </location>
</feature>
<accession>A0A8C0YNB7</accession>
<feature type="compositionally biased region" description="Polar residues" evidence="15">
    <location>
        <begin position="444"/>
        <end position="454"/>
    </location>
</feature>
<keyword evidence="10" id="KW-0325">Glycoprotein</keyword>
<proteinExistence type="inferred from homology"/>
<dbReference type="InterPro" id="IPR013809">
    <property type="entry name" value="ENTH"/>
</dbReference>
<reference evidence="17" key="1">
    <citation type="submission" date="2025-08" db="UniProtKB">
        <authorList>
            <consortium name="Ensembl"/>
        </authorList>
    </citation>
    <scope>IDENTIFICATION</scope>
</reference>
<feature type="region of interest" description="Disordered" evidence="15">
    <location>
        <begin position="609"/>
        <end position="661"/>
    </location>
</feature>
<reference evidence="17" key="2">
    <citation type="submission" date="2025-09" db="UniProtKB">
        <authorList>
            <consortium name="Ensembl"/>
        </authorList>
    </citation>
    <scope>IDENTIFICATION</scope>
</reference>
<dbReference type="GO" id="GO:0048268">
    <property type="term" value="P:clathrin coat assembly"/>
    <property type="evidence" value="ECO:0007669"/>
    <property type="project" value="InterPro"/>
</dbReference>
<dbReference type="SMART" id="SM00273">
    <property type="entry name" value="ENTH"/>
    <property type="match status" value="1"/>
</dbReference>
<evidence type="ECO:0000256" key="10">
    <source>
        <dbReference type="ARBA" id="ARBA00023180"/>
    </source>
</evidence>
<dbReference type="GO" id="GO:0032050">
    <property type="term" value="F:clathrin heavy chain binding"/>
    <property type="evidence" value="ECO:0007669"/>
    <property type="project" value="TreeGrafter"/>
</dbReference>
<dbReference type="FunFam" id="1.20.58.150:FF:000002">
    <property type="entry name" value="clathrin coat assembly protein AP180"/>
    <property type="match status" value="1"/>
</dbReference>
<evidence type="ECO:0000313" key="17">
    <source>
        <dbReference type="Ensembl" id="ENSCCRP00000011975.2"/>
    </source>
</evidence>
<feature type="compositionally biased region" description="Low complexity" evidence="15">
    <location>
        <begin position="640"/>
        <end position="661"/>
    </location>
</feature>
<evidence type="ECO:0000256" key="8">
    <source>
        <dbReference type="ARBA" id="ARBA00022927"/>
    </source>
</evidence>
<comment type="subunit">
    <text evidence="11">Binds AP2A2. Interacts with AP2B1; clathrin competes with SNAP91.</text>
</comment>
<keyword evidence="8" id="KW-0653">Protein transport</keyword>
<name>A0A8C0YNB7_CYPCA</name>
<evidence type="ECO:0000256" key="14">
    <source>
        <dbReference type="ARBA" id="ARBA00083065"/>
    </source>
</evidence>
<dbReference type="InterPro" id="IPR011417">
    <property type="entry name" value="ANTH_dom"/>
</dbReference>
<feature type="region of interest" description="Disordered" evidence="15">
    <location>
        <begin position="424"/>
        <end position="461"/>
    </location>
</feature>
<dbReference type="GO" id="GO:0008021">
    <property type="term" value="C:synaptic vesicle"/>
    <property type="evidence" value="ECO:0007669"/>
    <property type="project" value="TreeGrafter"/>
</dbReference>
<dbReference type="GO" id="GO:0015031">
    <property type="term" value="P:protein transport"/>
    <property type="evidence" value="ECO:0007669"/>
    <property type="project" value="UniProtKB-KW"/>
</dbReference>
<comment type="similarity">
    <text evidence="3">Belongs to the PICALM/SNAP91 family.</text>
</comment>
<dbReference type="GeneTree" id="ENSGT00950000183068"/>